<dbReference type="RefSeq" id="XP_018331327.1">
    <property type="nucleotide sequence ID" value="XM_018475825.2"/>
</dbReference>
<keyword evidence="7" id="KW-1185">Reference proteome</keyword>
<keyword evidence="5" id="KW-0496">Mitochondrion</keyword>
<evidence type="ECO:0000256" key="2">
    <source>
        <dbReference type="ARBA" id="ARBA00007769"/>
    </source>
</evidence>
<evidence type="ECO:0000259" key="6">
    <source>
        <dbReference type="SMART" id="SM01329"/>
    </source>
</evidence>
<name>A0A1W4X5I2_AGRPL</name>
<evidence type="ECO:0000313" key="14">
    <source>
        <dbReference type="RefSeq" id="XP_018331328.1"/>
    </source>
</evidence>
<dbReference type="RefSeq" id="XP_018331328.1">
    <property type="nucleotide sequence ID" value="XM_018475826.2"/>
</dbReference>
<dbReference type="Pfam" id="PF00180">
    <property type="entry name" value="Iso_dh"/>
    <property type="match status" value="1"/>
</dbReference>
<comment type="subcellular location">
    <subcellularLocation>
        <location evidence="1">Mitochondrion</location>
    </subcellularLocation>
</comment>
<protein>
    <submittedName>
        <fullName evidence="8 9">Isocitrate dehydrogenase [NAD] subunit gamma, mitochondrial isoform X1</fullName>
    </submittedName>
</protein>
<evidence type="ECO:0000256" key="1">
    <source>
        <dbReference type="ARBA" id="ARBA00004173"/>
    </source>
</evidence>
<dbReference type="SUPFAM" id="SSF53659">
    <property type="entry name" value="Isocitrate/Isopropylmalate dehydrogenase-like"/>
    <property type="match status" value="1"/>
</dbReference>
<feature type="domain" description="Isopropylmalate dehydrogenase-like" evidence="6">
    <location>
        <begin position="58"/>
        <end position="381"/>
    </location>
</feature>
<proteinExistence type="inferred from homology"/>
<dbReference type="AlphaFoldDB" id="A0A1W4X5I2"/>
<dbReference type="KEGG" id="apln:108741147"/>
<dbReference type="GeneID" id="108741147"/>
<dbReference type="OrthoDB" id="10261637at2759"/>
<dbReference type="STRING" id="224129.A0A1W4X5I2"/>
<keyword evidence="4" id="KW-0809">Transit peptide</keyword>
<evidence type="ECO:0000313" key="13">
    <source>
        <dbReference type="RefSeq" id="XP_018331327.1"/>
    </source>
</evidence>
<dbReference type="FunFam" id="3.40.718.10:FF:000001">
    <property type="entry name" value="Isocitrate dehydrogenase [NAD] subunit, mitochondrial"/>
    <property type="match status" value="1"/>
</dbReference>
<dbReference type="RefSeq" id="XP_018331321.1">
    <property type="nucleotide sequence ID" value="XM_018475819.2"/>
</dbReference>
<comment type="similarity">
    <text evidence="2">Belongs to the isocitrate and isopropylmalate dehydrogenases family.</text>
</comment>
<dbReference type="PANTHER" id="PTHR11835:SF60">
    <property type="entry name" value="ISOCITRATE DEHYDROGENASE [NAD] SUBUNIT, MITOCHONDRIAL"/>
    <property type="match status" value="1"/>
</dbReference>
<accession>A0A1W4X5I2</accession>
<dbReference type="InterPro" id="IPR004434">
    <property type="entry name" value="Isocitrate_DH_NAD"/>
</dbReference>
<dbReference type="NCBIfam" id="TIGR00175">
    <property type="entry name" value="mito_nad_idh"/>
    <property type="match status" value="1"/>
</dbReference>
<evidence type="ECO:0000313" key="8">
    <source>
        <dbReference type="RefSeq" id="XP_018331321.1"/>
    </source>
</evidence>
<dbReference type="RefSeq" id="XP_018331323.1">
    <property type="nucleotide sequence ID" value="XM_018475821.2"/>
</dbReference>
<dbReference type="Proteomes" id="UP000192223">
    <property type="component" value="Unplaced"/>
</dbReference>
<dbReference type="GO" id="GO:0006099">
    <property type="term" value="P:tricarboxylic acid cycle"/>
    <property type="evidence" value="ECO:0007669"/>
    <property type="project" value="UniProtKB-KW"/>
</dbReference>
<dbReference type="SMART" id="SM01329">
    <property type="entry name" value="Iso_dh"/>
    <property type="match status" value="1"/>
</dbReference>
<dbReference type="RefSeq" id="XP_018331326.1">
    <property type="nucleotide sequence ID" value="XM_018475824.2"/>
</dbReference>
<dbReference type="PANTHER" id="PTHR11835">
    <property type="entry name" value="DECARBOXYLATING DEHYDROGENASES-ISOCITRATE, ISOPROPYLMALATE, TARTRATE"/>
    <property type="match status" value="1"/>
</dbReference>
<evidence type="ECO:0000313" key="11">
    <source>
        <dbReference type="RefSeq" id="XP_018331324.1"/>
    </source>
</evidence>
<dbReference type="Gene3D" id="3.40.718.10">
    <property type="entry name" value="Isopropylmalate Dehydrogenase"/>
    <property type="match status" value="1"/>
</dbReference>
<evidence type="ECO:0000313" key="9">
    <source>
        <dbReference type="RefSeq" id="XP_018331322.1"/>
    </source>
</evidence>
<dbReference type="RefSeq" id="XP_018331322.1">
    <property type="nucleotide sequence ID" value="XM_018475820.2"/>
</dbReference>
<organism evidence="7 11">
    <name type="scientific">Agrilus planipennis</name>
    <name type="common">Emerald ash borer</name>
    <name type="synonym">Agrilus marcopoli</name>
    <dbReference type="NCBI Taxonomy" id="224129"/>
    <lineage>
        <taxon>Eukaryota</taxon>
        <taxon>Metazoa</taxon>
        <taxon>Ecdysozoa</taxon>
        <taxon>Arthropoda</taxon>
        <taxon>Hexapoda</taxon>
        <taxon>Insecta</taxon>
        <taxon>Pterygota</taxon>
        <taxon>Neoptera</taxon>
        <taxon>Endopterygota</taxon>
        <taxon>Coleoptera</taxon>
        <taxon>Polyphaga</taxon>
        <taxon>Elateriformia</taxon>
        <taxon>Buprestoidea</taxon>
        <taxon>Buprestidae</taxon>
        <taxon>Agrilinae</taxon>
        <taxon>Agrilus</taxon>
    </lineage>
</organism>
<sequence>MLSKTVNFIRRNRSALEESSRRFLPTLSSDKITLPQHKTPLKDRIQPIPVPLYGGRHMVTMLPGVGVGPELMNYVRDIFSFVGVPVDFEVITIDPRADRDTEVENIILSIKRNRVTLKSNLSSDEQDMDQPEINVILRGRLDLYVNVLHCKSYPGVPAKHENVDLVVIRQNTEGEYAMLEHENRRGVVESLKIITEKNTRRLARWAFQYARENGRKKITVVHKANILTLSDGLFLRTVQKVAKKFPEIELNDLLIDNCCMRLVKDPHQFDVLVMPNLYGMILSNTVCGMLGGPGLYAGQNFSDSYGLFETGIRTAGLKIAGKGIANPVAMINASAAMLRYLGHRNYSDLLKEAVRRTICEDAVRTPDIGGNHTSDDVVYKVKDNLSVLMSDSSSFQMTQEAATS</sequence>
<dbReference type="GO" id="GO:0006102">
    <property type="term" value="P:isocitrate metabolic process"/>
    <property type="evidence" value="ECO:0007669"/>
    <property type="project" value="TreeGrafter"/>
</dbReference>
<dbReference type="InterPro" id="IPR024084">
    <property type="entry name" value="IsoPropMal-DH-like_dom"/>
</dbReference>
<evidence type="ECO:0000256" key="4">
    <source>
        <dbReference type="ARBA" id="ARBA00022946"/>
    </source>
</evidence>
<dbReference type="RefSeq" id="XP_018331324.1">
    <property type="nucleotide sequence ID" value="XM_018475822.2"/>
</dbReference>
<evidence type="ECO:0000313" key="12">
    <source>
        <dbReference type="RefSeq" id="XP_018331326.1"/>
    </source>
</evidence>
<keyword evidence="3" id="KW-0816">Tricarboxylic acid cycle</keyword>
<evidence type="ECO:0000313" key="7">
    <source>
        <dbReference type="Proteomes" id="UP000192223"/>
    </source>
</evidence>
<dbReference type="GO" id="GO:0005739">
    <property type="term" value="C:mitochondrion"/>
    <property type="evidence" value="ECO:0007669"/>
    <property type="project" value="UniProtKB-SubCell"/>
</dbReference>
<gene>
    <name evidence="8 9 10 11 12 13 14" type="primary">LOC108741147</name>
</gene>
<evidence type="ECO:0000256" key="3">
    <source>
        <dbReference type="ARBA" id="ARBA00022532"/>
    </source>
</evidence>
<evidence type="ECO:0000313" key="10">
    <source>
        <dbReference type="RefSeq" id="XP_018331323.1"/>
    </source>
</evidence>
<reference evidence="8 9" key="1">
    <citation type="submission" date="2025-04" db="UniProtKB">
        <authorList>
            <consortium name="RefSeq"/>
        </authorList>
    </citation>
    <scope>IDENTIFICATION</scope>
    <source>
        <tissue evidence="8 9">Entire body</tissue>
    </source>
</reference>
<evidence type="ECO:0000256" key="5">
    <source>
        <dbReference type="ARBA" id="ARBA00023128"/>
    </source>
</evidence>